<dbReference type="PANTHER" id="PTHR35864:SF1">
    <property type="entry name" value="ZINC METALLOPROTEASE YWHC-RELATED"/>
    <property type="match status" value="1"/>
</dbReference>
<dbReference type="GO" id="GO:0005886">
    <property type="term" value="C:plasma membrane"/>
    <property type="evidence" value="ECO:0007669"/>
    <property type="project" value="UniProtKB-SubCell"/>
</dbReference>
<comment type="caution">
    <text evidence="15">The sequence shown here is derived from an EMBL/GenBank/DDBJ whole genome shotgun (WGS) entry which is preliminary data.</text>
</comment>
<evidence type="ECO:0000256" key="7">
    <source>
        <dbReference type="ARBA" id="ARBA00022723"/>
    </source>
</evidence>
<sequence>MTETLLLALILVPCLVVAIVFHEVAHGWAALALGDPTAKEKRRLSLNPVRHVDPVGTLVVPGALALFGGPIFGWAKPVPVRQDRLDNPRFGMMAVAAAGPATNLALALAGATLAGLVAGFAFPGEPPAIVMTAMGYFVLINVFLALFNLLPIPPFDGSHIVGGLLPRRYARHWQRAQAMGMALIFVLIALTWAFPGSGVVESVVLPPVLWMQNLYFTYADAVAQLVAG</sequence>
<dbReference type="InterPro" id="IPR008915">
    <property type="entry name" value="Peptidase_M50"/>
</dbReference>
<reference evidence="15 16" key="1">
    <citation type="submission" date="2018-11" db="EMBL/GenBank/DDBJ databases">
        <title>Erythrobacter spongiae sp. nov., isolated from a marine sponge.</title>
        <authorList>
            <person name="Zhuang L."/>
            <person name="Luo L."/>
        </authorList>
    </citation>
    <scope>NUCLEOTIDE SEQUENCE [LARGE SCALE GENOMIC DNA]</scope>
    <source>
        <strain evidence="15 16">HN-E23</strain>
    </source>
</reference>
<protein>
    <submittedName>
        <fullName evidence="15">Site-2 protease family protein</fullName>
    </submittedName>
</protein>
<keyword evidence="6 13" id="KW-0812">Transmembrane</keyword>
<comment type="subcellular location">
    <subcellularLocation>
        <location evidence="2">Cell membrane</location>
        <topology evidence="2">Multi-pass membrane protein</topology>
    </subcellularLocation>
</comment>
<keyword evidence="16" id="KW-1185">Reference proteome</keyword>
<dbReference type="PANTHER" id="PTHR35864">
    <property type="entry name" value="ZINC METALLOPROTEASE MJ0611-RELATED"/>
    <property type="match status" value="1"/>
</dbReference>
<evidence type="ECO:0000256" key="10">
    <source>
        <dbReference type="ARBA" id="ARBA00022989"/>
    </source>
</evidence>
<evidence type="ECO:0000256" key="13">
    <source>
        <dbReference type="SAM" id="Phobius"/>
    </source>
</evidence>
<feature type="transmembrane region" description="Helical" evidence="13">
    <location>
        <begin position="128"/>
        <end position="150"/>
    </location>
</feature>
<feature type="transmembrane region" description="Helical" evidence="13">
    <location>
        <begin position="58"/>
        <end position="75"/>
    </location>
</feature>
<dbReference type="GO" id="GO:0008237">
    <property type="term" value="F:metallopeptidase activity"/>
    <property type="evidence" value="ECO:0007669"/>
    <property type="project" value="UniProtKB-KW"/>
</dbReference>
<keyword evidence="5 15" id="KW-0645">Protease</keyword>
<dbReference type="InterPro" id="IPR044537">
    <property type="entry name" value="Rip2-like"/>
</dbReference>
<keyword evidence="11" id="KW-0482">Metalloprotease</keyword>
<dbReference type="Proteomes" id="UP000275232">
    <property type="component" value="Unassembled WGS sequence"/>
</dbReference>
<evidence type="ECO:0000256" key="6">
    <source>
        <dbReference type="ARBA" id="ARBA00022692"/>
    </source>
</evidence>
<keyword evidence="12 13" id="KW-0472">Membrane</keyword>
<dbReference type="AlphaFoldDB" id="A0A3N5DSE5"/>
<dbReference type="GO" id="GO:0046872">
    <property type="term" value="F:metal ion binding"/>
    <property type="evidence" value="ECO:0007669"/>
    <property type="project" value="UniProtKB-KW"/>
</dbReference>
<dbReference type="RefSeq" id="WP_123881247.1">
    <property type="nucleotide sequence ID" value="NZ_RPFZ01000001.1"/>
</dbReference>
<feature type="transmembrane region" description="Helical" evidence="13">
    <location>
        <begin position="176"/>
        <end position="194"/>
    </location>
</feature>
<evidence type="ECO:0000256" key="12">
    <source>
        <dbReference type="ARBA" id="ARBA00023136"/>
    </source>
</evidence>
<evidence type="ECO:0000256" key="11">
    <source>
        <dbReference type="ARBA" id="ARBA00023049"/>
    </source>
</evidence>
<keyword evidence="7" id="KW-0479">Metal-binding</keyword>
<comment type="similarity">
    <text evidence="3">Belongs to the peptidase M50B family.</text>
</comment>
<keyword evidence="10 13" id="KW-1133">Transmembrane helix</keyword>
<comment type="cofactor">
    <cofactor evidence="1">
        <name>Zn(2+)</name>
        <dbReference type="ChEBI" id="CHEBI:29105"/>
    </cofactor>
</comment>
<evidence type="ECO:0000313" key="16">
    <source>
        <dbReference type="Proteomes" id="UP000275232"/>
    </source>
</evidence>
<feature type="transmembrane region" description="Helical" evidence="13">
    <location>
        <begin position="95"/>
        <end position="122"/>
    </location>
</feature>
<gene>
    <name evidence="15" type="ORF">EG799_11255</name>
</gene>
<dbReference type="Pfam" id="PF02163">
    <property type="entry name" value="Peptidase_M50"/>
    <property type="match status" value="1"/>
</dbReference>
<dbReference type="OrthoDB" id="9800627at2"/>
<organism evidence="15 16">
    <name type="scientific">Aurantiacibacter spongiae</name>
    <dbReference type="NCBI Taxonomy" id="2488860"/>
    <lineage>
        <taxon>Bacteria</taxon>
        <taxon>Pseudomonadati</taxon>
        <taxon>Pseudomonadota</taxon>
        <taxon>Alphaproteobacteria</taxon>
        <taxon>Sphingomonadales</taxon>
        <taxon>Erythrobacteraceae</taxon>
        <taxon>Aurantiacibacter</taxon>
    </lineage>
</organism>
<keyword evidence="8" id="KW-0378">Hydrolase</keyword>
<evidence type="ECO:0000256" key="3">
    <source>
        <dbReference type="ARBA" id="ARBA00007931"/>
    </source>
</evidence>
<dbReference type="GO" id="GO:0006508">
    <property type="term" value="P:proteolysis"/>
    <property type="evidence" value="ECO:0007669"/>
    <property type="project" value="UniProtKB-KW"/>
</dbReference>
<dbReference type="EMBL" id="RPFZ01000001">
    <property type="protein sequence ID" value="RPF72131.1"/>
    <property type="molecule type" value="Genomic_DNA"/>
</dbReference>
<accession>A0A3N5DSE5</accession>
<name>A0A3N5DSE5_9SPHN</name>
<evidence type="ECO:0000256" key="8">
    <source>
        <dbReference type="ARBA" id="ARBA00022801"/>
    </source>
</evidence>
<dbReference type="InterPro" id="IPR052348">
    <property type="entry name" value="Metallopeptidase_M50B"/>
</dbReference>
<evidence type="ECO:0000256" key="5">
    <source>
        <dbReference type="ARBA" id="ARBA00022670"/>
    </source>
</evidence>
<evidence type="ECO:0000256" key="2">
    <source>
        <dbReference type="ARBA" id="ARBA00004651"/>
    </source>
</evidence>
<evidence type="ECO:0000313" key="15">
    <source>
        <dbReference type="EMBL" id="RPF72131.1"/>
    </source>
</evidence>
<evidence type="ECO:0000256" key="1">
    <source>
        <dbReference type="ARBA" id="ARBA00001947"/>
    </source>
</evidence>
<keyword evidence="4" id="KW-1003">Cell membrane</keyword>
<evidence type="ECO:0000259" key="14">
    <source>
        <dbReference type="Pfam" id="PF02163"/>
    </source>
</evidence>
<keyword evidence="9" id="KW-0862">Zinc</keyword>
<dbReference type="CDD" id="cd06158">
    <property type="entry name" value="S2P-M50_like_1"/>
    <property type="match status" value="1"/>
</dbReference>
<evidence type="ECO:0000256" key="4">
    <source>
        <dbReference type="ARBA" id="ARBA00022475"/>
    </source>
</evidence>
<evidence type="ECO:0000256" key="9">
    <source>
        <dbReference type="ARBA" id="ARBA00022833"/>
    </source>
</evidence>
<feature type="domain" description="Peptidase M50" evidence="14">
    <location>
        <begin position="130"/>
        <end position="187"/>
    </location>
</feature>
<proteinExistence type="inferred from homology"/>